<dbReference type="EC" id="6.2.1.45" evidence="2"/>
<gene>
    <name evidence="2" type="primary">UBA6_1</name>
    <name evidence="2" type="ORF">OS493_033768</name>
</gene>
<reference evidence="2" key="1">
    <citation type="submission" date="2023-01" db="EMBL/GenBank/DDBJ databases">
        <title>Genome assembly of the deep-sea coral Lophelia pertusa.</title>
        <authorList>
            <person name="Herrera S."/>
            <person name="Cordes E."/>
        </authorList>
    </citation>
    <scope>NUCLEOTIDE SEQUENCE</scope>
    <source>
        <strain evidence="2">USNM1676648</strain>
        <tissue evidence="2">Polyp</tissue>
    </source>
</reference>
<dbReference type="Pfam" id="PF09358">
    <property type="entry name" value="E1_UFD"/>
    <property type="match status" value="1"/>
</dbReference>
<dbReference type="Gene3D" id="3.40.50.720">
    <property type="entry name" value="NAD(P)-binding Rossmann-like Domain"/>
    <property type="match status" value="1"/>
</dbReference>
<dbReference type="Gene3D" id="3.10.290.60">
    <property type="entry name" value="Ubiquitin-activating enzyme E1, UFD domain"/>
    <property type="match status" value="1"/>
</dbReference>
<sequence>MYSIETADRLKTKKIAGKIVPAIATTTAAVAGLVTIELVKVVMKSPADDFKNCFMNLALPYVIFSEPGPPEVTVIREDLSFSNWDKWVVQGTQDFKLKSFFAVFQGEFVTKWPDKYGFDVSIVVHGVKIVYVPLLPGHSKRLQQKMTKLIKAPGKAYVDLTVSFESDGDEDLPGPPGALQNDHLWTPYSVILEWLSKIHYVYNG</sequence>
<dbReference type="EMBL" id="MU826395">
    <property type="protein sequence ID" value="KAJ7376607.1"/>
    <property type="molecule type" value="Genomic_DNA"/>
</dbReference>
<dbReference type="SMART" id="SM00985">
    <property type="entry name" value="UBA_e1_C"/>
    <property type="match status" value="1"/>
</dbReference>
<organism evidence="2 3">
    <name type="scientific">Desmophyllum pertusum</name>
    <dbReference type="NCBI Taxonomy" id="174260"/>
    <lineage>
        <taxon>Eukaryota</taxon>
        <taxon>Metazoa</taxon>
        <taxon>Cnidaria</taxon>
        <taxon>Anthozoa</taxon>
        <taxon>Hexacorallia</taxon>
        <taxon>Scleractinia</taxon>
        <taxon>Caryophylliina</taxon>
        <taxon>Caryophylliidae</taxon>
        <taxon>Desmophyllum</taxon>
    </lineage>
</organism>
<dbReference type="SUPFAM" id="SSF69572">
    <property type="entry name" value="Activating enzymes of the ubiquitin-like proteins"/>
    <property type="match status" value="1"/>
</dbReference>
<dbReference type="InterPro" id="IPR038252">
    <property type="entry name" value="UBA_E1_C_sf"/>
</dbReference>
<keyword evidence="2" id="KW-0436">Ligase</keyword>
<feature type="domain" description="Ubiquitin-activating enzyme E1 C-terminal" evidence="1">
    <location>
        <begin position="50"/>
        <end position="177"/>
    </location>
</feature>
<accession>A0A9W9Z7L2</accession>
<protein>
    <submittedName>
        <fullName evidence="2">Ubiquitin-like modifier-activating enzyme 6</fullName>
        <ecNumber evidence="2">6.2.1.45</ecNumber>
    </submittedName>
</protein>
<keyword evidence="3" id="KW-1185">Reference proteome</keyword>
<evidence type="ECO:0000313" key="2">
    <source>
        <dbReference type="EMBL" id="KAJ7376607.1"/>
    </source>
</evidence>
<evidence type="ECO:0000313" key="3">
    <source>
        <dbReference type="Proteomes" id="UP001163046"/>
    </source>
</evidence>
<dbReference type="InterPro" id="IPR018965">
    <property type="entry name" value="Ub-activating_enz_E1_C"/>
</dbReference>
<dbReference type="OrthoDB" id="10252231at2759"/>
<name>A0A9W9Z7L2_9CNID</name>
<comment type="caution">
    <text evidence="2">The sequence shown here is derived from an EMBL/GenBank/DDBJ whole genome shotgun (WGS) entry which is preliminary data.</text>
</comment>
<dbReference type="Proteomes" id="UP001163046">
    <property type="component" value="Unassembled WGS sequence"/>
</dbReference>
<proteinExistence type="predicted"/>
<dbReference type="InterPro" id="IPR035985">
    <property type="entry name" value="Ubiquitin-activating_enz"/>
</dbReference>
<evidence type="ECO:0000259" key="1">
    <source>
        <dbReference type="SMART" id="SM00985"/>
    </source>
</evidence>
<dbReference type="AlphaFoldDB" id="A0A9W9Z7L2"/>
<dbReference type="GO" id="GO:0004839">
    <property type="term" value="F:ubiquitin activating enzyme activity"/>
    <property type="evidence" value="ECO:0007669"/>
    <property type="project" value="UniProtKB-EC"/>
</dbReference>